<evidence type="ECO:0000256" key="3">
    <source>
        <dbReference type="ARBA" id="ARBA00038471"/>
    </source>
</evidence>
<keyword evidence="2" id="KW-1015">Disulfide bond</keyword>
<dbReference type="Gene3D" id="1.20.140.40">
    <property type="entry name" value="Invertase/pectin methylesterase inhibitor family protein"/>
    <property type="match status" value="1"/>
</dbReference>
<dbReference type="CDD" id="cd15795">
    <property type="entry name" value="PMEI-Pla_a_1_like"/>
    <property type="match status" value="1"/>
</dbReference>
<reference evidence="6 7" key="1">
    <citation type="journal article" date="2020" name="Nat. Food">
        <title>A phased Vanilla planifolia genome enables genetic improvement of flavour and production.</title>
        <authorList>
            <person name="Hasing T."/>
            <person name="Tang H."/>
            <person name="Brym M."/>
            <person name="Khazi F."/>
            <person name="Huang T."/>
            <person name="Chambers A.H."/>
        </authorList>
    </citation>
    <scope>NUCLEOTIDE SEQUENCE [LARGE SCALE GENOMIC DNA]</scope>
    <source>
        <tissue evidence="6">Leaf</tissue>
    </source>
</reference>
<feature type="domain" description="Pectinesterase inhibitor" evidence="5">
    <location>
        <begin position="24"/>
        <end position="172"/>
    </location>
</feature>
<organism evidence="6 7">
    <name type="scientific">Vanilla planifolia</name>
    <name type="common">Vanilla</name>
    <dbReference type="NCBI Taxonomy" id="51239"/>
    <lineage>
        <taxon>Eukaryota</taxon>
        <taxon>Viridiplantae</taxon>
        <taxon>Streptophyta</taxon>
        <taxon>Embryophyta</taxon>
        <taxon>Tracheophyta</taxon>
        <taxon>Spermatophyta</taxon>
        <taxon>Magnoliopsida</taxon>
        <taxon>Liliopsida</taxon>
        <taxon>Asparagales</taxon>
        <taxon>Orchidaceae</taxon>
        <taxon>Vanilloideae</taxon>
        <taxon>Vanilleae</taxon>
        <taxon>Vanilla</taxon>
    </lineage>
</organism>
<dbReference type="PANTHER" id="PTHR35357:SF8">
    <property type="entry name" value="OS01G0111000 PROTEIN"/>
    <property type="match status" value="1"/>
</dbReference>
<dbReference type="OrthoDB" id="1872906at2759"/>
<evidence type="ECO:0000313" key="7">
    <source>
        <dbReference type="Proteomes" id="UP000639772"/>
    </source>
</evidence>
<sequence length="179" mass="19268">MDSPLVLLAVFLLLLHQNLLSTANASSIVEPTCKQVVSKGIGFDFCVKTLRKDPKSSTAGARGLAVIATQKTKLEFIHVLNAINKLLHGNVTDADKKALSDCAAVYEDSVETIREAIELIISGSDTDALYYLSALCDYVSTCDNAFGEMGDKLLVAKLDEDARYFASFAFAVTSLVSSH</sequence>
<evidence type="ECO:0000256" key="1">
    <source>
        <dbReference type="ARBA" id="ARBA00022729"/>
    </source>
</evidence>
<comment type="similarity">
    <text evidence="3">Belongs to the PMEI family.</text>
</comment>
<dbReference type="InterPro" id="IPR006501">
    <property type="entry name" value="Pectinesterase_inhib_dom"/>
</dbReference>
<proteinExistence type="inferred from homology"/>
<protein>
    <recommendedName>
        <fullName evidence="5">Pectinesterase inhibitor domain-containing protein</fullName>
    </recommendedName>
</protein>
<dbReference type="SMART" id="SM00856">
    <property type="entry name" value="PMEI"/>
    <property type="match status" value="1"/>
</dbReference>
<dbReference type="Pfam" id="PF04043">
    <property type="entry name" value="PMEI"/>
    <property type="match status" value="1"/>
</dbReference>
<dbReference type="InterPro" id="IPR034088">
    <property type="entry name" value="Pla_a_1-like"/>
</dbReference>
<comment type="caution">
    <text evidence="6">The sequence shown here is derived from an EMBL/GenBank/DDBJ whole genome shotgun (WGS) entry which is preliminary data.</text>
</comment>
<evidence type="ECO:0000313" key="6">
    <source>
        <dbReference type="EMBL" id="KAG0503821.1"/>
    </source>
</evidence>
<feature type="signal peptide" evidence="4">
    <location>
        <begin position="1"/>
        <end position="25"/>
    </location>
</feature>
<name>A0A835SCS3_VANPL</name>
<dbReference type="GO" id="GO:0004857">
    <property type="term" value="F:enzyme inhibitor activity"/>
    <property type="evidence" value="ECO:0007669"/>
    <property type="project" value="InterPro"/>
</dbReference>
<dbReference type="SUPFAM" id="SSF101148">
    <property type="entry name" value="Plant invertase/pectin methylesterase inhibitor"/>
    <property type="match status" value="1"/>
</dbReference>
<evidence type="ECO:0000259" key="5">
    <source>
        <dbReference type="SMART" id="SM00856"/>
    </source>
</evidence>
<accession>A0A835SCS3</accession>
<dbReference type="AlphaFoldDB" id="A0A835SCS3"/>
<dbReference type="NCBIfam" id="TIGR01614">
    <property type="entry name" value="PME_inhib"/>
    <property type="match status" value="1"/>
</dbReference>
<dbReference type="Proteomes" id="UP000639772">
    <property type="component" value="Chromosome 1"/>
</dbReference>
<evidence type="ECO:0000256" key="4">
    <source>
        <dbReference type="SAM" id="SignalP"/>
    </source>
</evidence>
<keyword evidence="1 4" id="KW-0732">Signal</keyword>
<dbReference type="PANTHER" id="PTHR35357">
    <property type="entry name" value="OS02G0537100 PROTEIN"/>
    <property type="match status" value="1"/>
</dbReference>
<dbReference type="InterPro" id="IPR035513">
    <property type="entry name" value="Invertase/methylesterase_inhib"/>
</dbReference>
<evidence type="ECO:0000256" key="2">
    <source>
        <dbReference type="ARBA" id="ARBA00023157"/>
    </source>
</evidence>
<dbReference type="EMBL" id="JADCNM010000001">
    <property type="protein sequence ID" value="KAG0503821.1"/>
    <property type="molecule type" value="Genomic_DNA"/>
</dbReference>
<gene>
    <name evidence="6" type="ORF">HPP92_003893</name>
</gene>
<feature type="chain" id="PRO_5032582082" description="Pectinesterase inhibitor domain-containing protein" evidence="4">
    <location>
        <begin position="26"/>
        <end position="179"/>
    </location>
</feature>